<evidence type="ECO:0000313" key="2">
    <source>
        <dbReference type="EMBL" id="QGA66752.1"/>
    </source>
</evidence>
<evidence type="ECO:0000313" key="3">
    <source>
        <dbReference type="Proteomes" id="UP000348942"/>
    </source>
</evidence>
<accession>A0A5Q0THV4</accession>
<dbReference type="EMBL" id="CP045700">
    <property type="protein sequence ID" value="QGA66327.1"/>
    <property type="molecule type" value="Genomic_DNA"/>
</dbReference>
<dbReference type="EMBL" id="CP045700">
    <property type="protein sequence ID" value="QGA66752.1"/>
    <property type="molecule type" value="Genomic_DNA"/>
</dbReference>
<gene>
    <name evidence="1" type="ORF">GFB47_12910</name>
    <name evidence="2" type="ORF">GFB47_15275</name>
</gene>
<keyword evidence="3" id="KW-1185">Reference proteome</keyword>
<protein>
    <submittedName>
        <fullName evidence="2">Uncharacterized protein</fullName>
    </submittedName>
</protein>
<name>A0A5Q0THV4_9VIBR</name>
<dbReference type="AlphaFoldDB" id="A0A5Q0THV4"/>
<proteinExistence type="predicted"/>
<reference evidence="2 3" key="1">
    <citation type="submission" date="2019-10" db="EMBL/GenBank/DDBJ databases">
        <title>Vibrio sp. nov., isolated from Coralline algae surface.</title>
        <authorList>
            <person name="Geng Y."/>
            <person name="Zhang X."/>
        </authorList>
    </citation>
    <scope>NUCLEOTIDE SEQUENCE [LARGE SCALE GENOMIC DNA]</scope>
    <source>
        <strain evidence="2 3">SM1977</strain>
    </source>
</reference>
<organism evidence="2 3">
    <name type="scientific">Vibrio algicola</name>
    <dbReference type="NCBI Taxonomy" id="2662262"/>
    <lineage>
        <taxon>Bacteria</taxon>
        <taxon>Pseudomonadati</taxon>
        <taxon>Pseudomonadota</taxon>
        <taxon>Gammaproteobacteria</taxon>
        <taxon>Vibrionales</taxon>
        <taxon>Vibrionaceae</taxon>
        <taxon>Vibrio</taxon>
    </lineage>
</organism>
<dbReference type="RefSeq" id="WP_153448461.1">
    <property type="nucleotide sequence ID" value="NZ_CP045700.1"/>
</dbReference>
<dbReference type="Proteomes" id="UP000348942">
    <property type="component" value="Chromosome 2"/>
</dbReference>
<sequence>MSFYKLNPDLKNARAFERFKDGRKARFNDELNDLQNGIEPRLHKAPLYSHNSTWQSQFRRGFESVTANDLAQFRYRYAENQKQQELKTPLHPRIQSILRNQNERNAHANH</sequence>
<evidence type="ECO:0000313" key="1">
    <source>
        <dbReference type="EMBL" id="QGA66327.1"/>
    </source>
</evidence>